<evidence type="ECO:0000313" key="1">
    <source>
        <dbReference type="EMBL" id="KAJ1143655.1"/>
    </source>
</evidence>
<accession>A0AAV7QUK3</accession>
<reference evidence="1" key="1">
    <citation type="journal article" date="2022" name="bioRxiv">
        <title>Sequencing and chromosome-scale assembly of the giantPleurodeles waltlgenome.</title>
        <authorList>
            <person name="Brown T."/>
            <person name="Elewa A."/>
            <person name="Iarovenko S."/>
            <person name="Subramanian E."/>
            <person name="Araus A.J."/>
            <person name="Petzold A."/>
            <person name="Susuki M."/>
            <person name="Suzuki K.-i.T."/>
            <person name="Hayashi T."/>
            <person name="Toyoda A."/>
            <person name="Oliveira C."/>
            <person name="Osipova E."/>
            <person name="Leigh N.D."/>
            <person name="Simon A."/>
            <person name="Yun M.H."/>
        </authorList>
    </citation>
    <scope>NUCLEOTIDE SEQUENCE</scope>
    <source>
        <strain evidence="1">20211129_DDA</strain>
        <tissue evidence="1">Liver</tissue>
    </source>
</reference>
<dbReference type="EMBL" id="JANPWB010000010">
    <property type="protein sequence ID" value="KAJ1143655.1"/>
    <property type="molecule type" value="Genomic_DNA"/>
</dbReference>
<evidence type="ECO:0000313" key="2">
    <source>
        <dbReference type="Proteomes" id="UP001066276"/>
    </source>
</evidence>
<dbReference type="Proteomes" id="UP001066276">
    <property type="component" value="Chromosome 6"/>
</dbReference>
<sequence>MEAWNGRVIFRASPDLVIESYASSYGWGARCGNISFGGCWTKRELSLHINCLDQVPDAGHGLLLHPLKNGQYIGGAVCEPFGGSRSKALAEMAKDFWHFSLQLQISVTSEYLPGSQNTLADWNSRFLEDSSDWRLDRAVFLALMKRWGPCTVDLFASRWNAHLSQYFSWRPDPGATAVDAFLQDWGREQSYAFPPFLLIPRVTAQIHRQGRQ</sequence>
<protein>
    <submittedName>
        <fullName evidence="1">Uncharacterized protein</fullName>
    </submittedName>
</protein>
<dbReference type="AlphaFoldDB" id="A0AAV7QUK3"/>
<organism evidence="1 2">
    <name type="scientific">Pleurodeles waltl</name>
    <name type="common">Iberian ribbed newt</name>
    <dbReference type="NCBI Taxonomy" id="8319"/>
    <lineage>
        <taxon>Eukaryota</taxon>
        <taxon>Metazoa</taxon>
        <taxon>Chordata</taxon>
        <taxon>Craniata</taxon>
        <taxon>Vertebrata</taxon>
        <taxon>Euteleostomi</taxon>
        <taxon>Amphibia</taxon>
        <taxon>Batrachia</taxon>
        <taxon>Caudata</taxon>
        <taxon>Salamandroidea</taxon>
        <taxon>Salamandridae</taxon>
        <taxon>Pleurodelinae</taxon>
        <taxon>Pleurodeles</taxon>
    </lineage>
</organism>
<comment type="caution">
    <text evidence="1">The sequence shown here is derived from an EMBL/GenBank/DDBJ whole genome shotgun (WGS) entry which is preliminary data.</text>
</comment>
<name>A0AAV7QUK3_PLEWA</name>
<dbReference type="InterPro" id="IPR052055">
    <property type="entry name" value="Hepadnavirus_pol/RT"/>
</dbReference>
<gene>
    <name evidence="1" type="ORF">NDU88_009960</name>
</gene>
<keyword evidence="2" id="KW-1185">Reference proteome</keyword>
<dbReference type="PANTHER" id="PTHR33050">
    <property type="entry name" value="REVERSE TRANSCRIPTASE DOMAIN-CONTAINING PROTEIN"/>
    <property type="match status" value="1"/>
</dbReference>
<proteinExistence type="predicted"/>
<dbReference type="PANTHER" id="PTHR33050:SF7">
    <property type="entry name" value="RIBONUCLEASE H"/>
    <property type="match status" value="1"/>
</dbReference>